<sequence>MSRINGGRRTGIGAAVFYSVLPRTVANGAGKYHQYQPGVFLSPDL</sequence>
<comment type="caution">
    <text evidence="1">The sequence shown here is derived from an EMBL/GenBank/DDBJ whole genome shotgun (WGS) entry which is preliminary data.</text>
</comment>
<evidence type="ECO:0000313" key="2">
    <source>
        <dbReference type="Proteomes" id="UP000214720"/>
    </source>
</evidence>
<organism evidence="1 2">
    <name type="scientific">Caballeronia sordidicola</name>
    <name type="common">Burkholderia sordidicola</name>
    <dbReference type="NCBI Taxonomy" id="196367"/>
    <lineage>
        <taxon>Bacteria</taxon>
        <taxon>Pseudomonadati</taxon>
        <taxon>Pseudomonadota</taxon>
        <taxon>Betaproteobacteria</taxon>
        <taxon>Burkholderiales</taxon>
        <taxon>Burkholderiaceae</taxon>
        <taxon>Caballeronia</taxon>
    </lineage>
</organism>
<proteinExistence type="predicted"/>
<accession>A0A226X560</accession>
<gene>
    <name evidence="1" type="ORF">BSU04_11105</name>
</gene>
<dbReference type="AlphaFoldDB" id="A0A226X560"/>
<protein>
    <submittedName>
        <fullName evidence="1">Uncharacterized protein</fullName>
    </submittedName>
</protein>
<name>A0A226X560_CABSO</name>
<dbReference type="EMBL" id="MTHB01000058">
    <property type="protein sequence ID" value="OXC78574.1"/>
    <property type="molecule type" value="Genomic_DNA"/>
</dbReference>
<dbReference type="Proteomes" id="UP000214720">
    <property type="component" value="Unassembled WGS sequence"/>
</dbReference>
<evidence type="ECO:0000313" key="1">
    <source>
        <dbReference type="EMBL" id="OXC78574.1"/>
    </source>
</evidence>
<reference evidence="2" key="1">
    <citation type="submission" date="2017-01" db="EMBL/GenBank/DDBJ databases">
        <title>Genome Analysis of Deinococcus marmoris KOPRI26562.</title>
        <authorList>
            <person name="Kim J.H."/>
            <person name="Oh H.-M."/>
        </authorList>
    </citation>
    <scope>NUCLEOTIDE SEQUENCE [LARGE SCALE GENOMIC DNA]</scope>
    <source>
        <strain evidence="2">PAMC 26633</strain>
    </source>
</reference>